<reference evidence="1 2" key="1">
    <citation type="submission" date="2019-02" db="EMBL/GenBank/DDBJ databases">
        <title>The Batch Genome Submission of Acinetobacter spp. strains.</title>
        <authorList>
            <person name="Qin J."/>
            <person name="Hu Y."/>
            <person name="Ye H."/>
            <person name="Wei L."/>
            <person name="Feng Y."/>
            <person name="Zong Z."/>
        </authorList>
    </citation>
    <scope>NUCLEOTIDE SEQUENCE [LARGE SCALE GENOMIC DNA]</scope>
    <source>
        <strain evidence="1 2">WCHAP100012</strain>
    </source>
</reference>
<dbReference type="EMBL" id="SGTH01000007">
    <property type="protein sequence ID" value="RZH26520.1"/>
    <property type="molecule type" value="Genomic_DNA"/>
</dbReference>
<gene>
    <name evidence="1" type="ORF">EXD98_15140</name>
</gene>
<dbReference type="Proteomes" id="UP000294065">
    <property type="component" value="Unassembled WGS sequence"/>
</dbReference>
<dbReference type="RefSeq" id="WP_130173922.1">
    <property type="nucleotide sequence ID" value="NZ_SGTH01000007.1"/>
</dbReference>
<organism evidence="1 2">
    <name type="scientific">Acinetobacter pittii</name>
    <name type="common">Acinetobacter genomosp. 3</name>
    <dbReference type="NCBI Taxonomy" id="48296"/>
    <lineage>
        <taxon>Bacteria</taxon>
        <taxon>Pseudomonadati</taxon>
        <taxon>Pseudomonadota</taxon>
        <taxon>Gammaproteobacteria</taxon>
        <taxon>Moraxellales</taxon>
        <taxon>Moraxellaceae</taxon>
        <taxon>Acinetobacter</taxon>
        <taxon>Acinetobacter calcoaceticus/baumannii complex</taxon>
    </lineage>
</organism>
<sequence length="171" mass="20048">MIKLGNQNFNFQILPGKMNDKLIPIRIYINGNILGDLEYSTYMPSFLAEIKSVIKDSYYYKGDFNKDSFYEILKEAVDDVEKGYKITLEETFDDFIKRVGRNDNEVFFLWCLQDNCDSKYNRENIGKIVFTSISISDYMFASNELFKWARENMSLNYSIAKPYINKLSCGL</sequence>
<evidence type="ECO:0000313" key="2">
    <source>
        <dbReference type="Proteomes" id="UP000294065"/>
    </source>
</evidence>
<dbReference type="AlphaFoldDB" id="A0AAE8G7G5"/>
<evidence type="ECO:0000313" key="1">
    <source>
        <dbReference type="EMBL" id="RZH26520.1"/>
    </source>
</evidence>
<comment type="caution">
    <text evidence="1">The sequence shown here is derived from an EMBL/GenBank/DDBJ whole genome shotgun (WGS) entry which is preliminary data.</text>
</comment>
<name>A0AAE8G7G5_ACIPI</name>
<proteinExistence type="predicted"/>
<protein>
    <submittedName>
        <fullName evidence="1">Uncharacterized protein</fullName>
    </submittedName>
</protein>
<accession>A0AAE8G7G5</accession>